<evidence type="ECO:0000313" key="3">
    <source>
        <dbReference type="Proteomes" id="UP000034683"/>
    </source>
</evidence>
<sequence>MSNEEVENINPFKKVENSLTKEQFLNIDEVFKDNLEIANIFNANKELFQKYLDSIFPDSKVKEIVWHGTNSKFEEEKFDKSRIGTSTQNITSKFGFYFVPDKKVAGIFTKGSKIEADKGIIRPENSKIYPVLLLIKNPEIIEGKIFREYAERNEMPPLRLNGDSIIINAQTSDANVEFCVKNYVVFEPEQIHILGSEQDILQAKEWLKNK</sequence>
<feature type="domain" description="ART-PolyVal-like" evidence="1">
    <location>
        <begin position="64"/>
        <end position="151"/>
    </location>
</feature>
<reference evidence="2 3" key="1">
    <citation type="journal article" date="2015" name="Nature">
        <title>rRNA introns, odd ribosomes, and small enigmatic genomes across a large radiation of phyla.</title>
        <authorList>
            <person name="Brown C.T."/>
            <person name="Hug L.A."/>
            <person name="Thomas B.C."/>
            <person name="Sharon I."/>
            <person name="Castelle C.J."/>
            <person name="Singh A."/>
            <person name="Wilkins M.J."/>
            <person name="Williams K.H."/>
            <person name="Banfield J.F."/>
        </authorList>
    </citation>
    <scope>NUCLEOTIDE SEQUENCE [LARGE SCALE GENOMIC DNA]</scope>
</reference>
<dbReference type="Pfam" id="PF18760">
    <property type="entry name" value="ART-PolyVal"/>
    <property type="match status" value="1"/>
</dbReference>
<proteinExistence type="predicted"/>
<name>A0A0G0D380_9BACT</name>
<dbReference type="InterPro" id="IPR049522">
    <property type="entry name" value="ART-PolyVal_dom"/>
</dbReference>
<dbReference type="EMBL" id="LBRA01000001">
    <property type="protein sequence ID" value="KKP88624.1"/>
    <property type="molecule type" value="Genomic_DNA"/>
</dbReference>
<gene>
    <name evidence="2" type="ORF">UR92_C0001G0003</name>
</gene>
<dbReference type="AlphaFoldDB" id="A0A0G0D380"/>
<accession>A0A0G0D380</accession>
<protein>
    <recommendedName>
        <fullName evidence="1">ART-PolyVal-like domain-containing protein</fullName>
    </recommendedName>
</protein>
<dbReference type="Proteomes" id="UP000034683">
    <property type="component" value="Unassembled WGS sequence"/>
</dbReference>
<evidence type="ECO:0000313" key="2">
    <source>
        <dbReference type="EMBL" id="KKP88624.1"/>
    </source>
</evidence>
<evidence type="ECO:0000259" key="1">
    <source>
        <dbReference type="Pfam" id="PF18760"/>
    </source>
</evidence>
<comment type="caution">
    <text evidence="2">The sequence shown here is derived from an EMBL/GenBank/DDBJ whole genome shotgun (WGS) entry which is preliminary data.</text>
</comment>
<organism evidence="2 3">
    <name type="scientific">Candidatus Nomurabacteria bacterium GW2011_GWA2_35_80</name>
    <dbReference type="NCBI Taxonomy" id="1618733"/>
    <lineage>
        <taxon>Bacteria</taxon>
        <taxon>Candidatus Nomuraibacteriota</taxon>
    </lineage>
</organism>